<dbReference type="InterPro" id="IPR014729">
    <property type="entry name" value="Rossmann-like_a/b/a_fold"/>
</dbReference>
<keyword evidence="5" id="KW-1185">Reference proteome</keyword>
<feature type="domain" description="Asparagine synthetase" evidence="3">
    <location>
        <begin position="29"/>
        <end position="118"/>
    </location>
</feature>
<dbReference type="EMBL" id="JAAMPC010000009">
    <property type="protein sequence ID" value="KAG2292991.1"/>
    <property type="molecule type" value="Genomic_DNA"/>
</dbReference>
<evidence type="ECO:0000313" key="5">
    <source>
        <dbReference type="Proteomes" id="UP000886595"/>
    </source>
</evidence>
<gene>
    <name evidence="4" type="ORF">Bca52824_039660</name>
</gene>
<name>A0A8X7RRG4_BRACI</name>
<dbReference type="PANTHER" id="PTHR11772">
    <property type="entry name" value="ASPARAGINE SYNTHETASE"/>
    <property type="match status" value="1"/>
</dbReference>
<evidence type="ECO:0000313" key="4">
    <source>
        <dbReference type="EMBL" id="KAG2292991.1"/>
    </source>
</evidence>
<evidence type="ECO:0000256" key="2">
    <source>
        <dbReference type="ARBA" id="ARBA00022840"/>
    </source>
</evidence>
<dbReference type="InterPro" id="IPR050795">
    <property type="entry name" value="Asn_Synthetase"/>
</dbReference>
<dbReference type="InterPro" id="IPR001962">
    <property type="entry name" value="Asn_synthase"/>
</dbReference>
<dbReference type="SUPFAM" id="SSF52402">
    <property type="entry name" value="Adenine nucleotide alpha hydrolases-like"/>
    <property type="match status" value="1"/>
</dbReference>
<keyword evidence="1" id="KW-0547">Nucleotide-binding</keyword>
<dbReference type="Pfam" id="PF00733">
    <property type="entry name" value="Asn_synthase"/>
    <property type="match status" value="1"/>
</dbReference>
<protein>
    <recommendedName>
        <fullName evidence="3">Asparagine synthetase domain-containing protein</fullName>
    </recommendedName>
</protein>
<reference evidence="4 5" key="1">
    <citation type="submission" date="2020-02" db="EMBL/GenBank/DDBJ databases">
        <authorList>
            <person name="Ma Q."/>
            <person name="Huang Y."/>
            <person name="Song X."/>
            <person name="Pei D."/>
        </authorList>
    </citation>
    <scope>NUCLEOTIDE SEQUENCE [LARGE SCALE GENOMIC DNA]</scope>
    <source>
        <strain evidence="4">Sxm20200214</strain>
        <tissue evidence="4">Leaf</tissue>
    </source>
</reference>
<proteinExistence type="predicted"/>
<dbReference type="GO" id="GO:0006529">
    <property type="term" value="P:asparagine biosynthetic process"/>
    <property type="evidence" value="ECO:0007669"/>
    <property type="project" value="InterPro"/>
</dbReference>
<dbReference type="AlphaFoldDB" id="A0A8X7RRG4"/>
<dbReference type="GO" id="GO:0005829">
    <property type="term" value="C:cytosol"/>
    <property type="evidence" value="ECO:0007669"/>
    <property type="project" value="TreeGrafter"/>
</dbReference>
<dbReference type="PANTHER" id="PTHR11772:SF48">
    <property type="entry name" value="ASPARAGINE SYNTHETASE [GLUTAMINE-HYDROLYZING] 1"/>
    <property type="match status" value="1"/>
</dbReference>
<organism evidence="4 5">
    <name type="scientific">Brassica carinata</name>
    <name type="common">Ethiopian mustard</name>
    <name type="synonym">Abyssinian cabbage</name>
    <dbReference type="NCBI Taxonomy" id="52824"/>
    <lineage>
        <taxon>Eukaryota</taxon>
        <taxon>Viridiplantae</taxon>
        <taxon>Streptophyta</taxon>
        <taxon>Embryophyta</taxon>
        <taxon>Tracheophyta</taxon>
        <taxon>Spermatophyta</taxon>
        <taxon>Magnoliopsida</taxon>
        <taxon>eudicotyledons</taxon>
        <taxon>Gunneridae</taxon>
        <taxon>Pentapetalae</taxon>
        <taxon>rosids</taxon>
        <taxon>malvids</taxon>
        <taxon>Brassicales</taxon>
        <taxon>Brassicaceae</taxon>
        <taxon>Brassiceae</taxon>
        <taxon>Brassica</taxon>
    </lineage>
</organism>
<evidence type="ECO:0000256" key="1">
    <source>
        <dbReference type="ARBA" id="ARBA00022741"/>
    </source>
</evidence>
<keyword evidence="2" id="KW-0067">ATP-binding</keyword>
<accession>A0A8X7RRG4</accession>
<dbReference type="OrthoDB" id="1492457at2759"/>
<dbReference type="GO" id="GO:0004066">
    <property type="term" value="F:asparagine synthase (glutamine-hydrolyzing) activity"/>
    <property type="evidence" value="ECO:0007669"/>
    <property type="project" value="InterPro"/>
</dbReference>
<evidence type="ECO:0000259" key="3">
    <source>
        <dbReference type="Pfam" id="PF00733"/>
    </source>
</evidence>
<dbReference type="Proteomes" id="UP000886595">
    <property type="component" value="Unassembled WGS sequence"/>
</dbReference>
<dbReference type="GO" id="GO:0005524">
    <property type="term" value="F:ATP binding"/>
    <property type="evidence" value="ECO:0007669"/>
    <property type="project" value="UniProtKB-KW"/>
</dbReference>
<dbReference type="Gene3D" id="3.40.50.620">
    <property type="entry name" value="HUPs"/>
    <property type="match status" value="1"/>
</dbReference>
<comment type="caution">
    <text evidence="4">The sequence shown here is derived from an EMBL/GenBank/DDBJ whole genome shotgun (WGS) entry which is preliminary data.</text>
</comment>
<sequence length="193" mass="21632">MIKALHKYDCLRANKATSAFGLEIKPEEGRIEKWVLRRAFDDEERPYLPKHILYRQKEQFSDGVGYSWIDGLKAHAAENVNDKMMSSAAHIFPHNTPLTKEAYYYRMIFERFFPQQNSARLTVPGGATVACSTAKAVEWDANWSNNMDPSGRAAIGVHLSDYSGNSKVAVSSPSPKTVEDTPMMMGQGVVIQT</sequence>